<dbReference type="Proteomes" id="UP000583127">
    <property type="component" value="Unassembled WGS sequence"/>
</dbReference>
<name>A0A7Y0A2U9_9BURK</name>
<dbReference type="EMBL" id="JABBFZ010000043">
    <property type="protein sequence ID" value="NML35486.1"/>
    <property type="molecule type" value="Genomic_DNA"/>
</dbReference>
<dbReference type="RefSeq" id="WP_169501662.1">
    <property type="nucleotide sequence ID" value="NZ_JABBFZ010000043.1"/>
</dbReference>
<protein>
    <submittedName>
        <fullName evidence="1">Uncharacterized protein</fullName>
    </submittedName>
</protein>
<evidence type="ECO:0000313" key="2">
    <source>
        <dbReference type="Proteomes" id="UP000583127"/>
    </source>
</evidence>
<sequence>MRKIGFDGGHSIYELGTSSDVQLFFDCLNAYTKQANHKQDWSLLTDRLYRRYLRREELESALALMAKVREIFAQLPTQTAVDWKPHMLGDTEKSWLNPDQPTLADVFSEYFEKFARACGSAESFVEAFNIYQPVRVVISDLAGFARDKNKPLAEYDALEGKPFWLQ</sequence>
<dbReference type="AlphaFoldDB" id="A0A7Y0A2U9"/>
<proteinExistence type="predicted"/>
<keyword evidence="2" id="KW-1185">Reference proteome</keyword>
<comment type="caution">
    <text evidence="1">The sequence shown here is derived from an EMBL/GenBank/DDBJ whole genome shotgun (WGS) entry which is preliminary data.</text>
</comment>
<evidence type="ECO:0000313" key="1">
    <source>
        <dbReference type="EMBL" id="NML35486.1"/>
    </source>
</evidence>
<reference evidence="1 2" key="1">
    <citation type="submission" date="2020-04" db="EMBL/GenBank/DDBJ databases">
        <title>Paraburkholderia sp. G-4-1-8 isolated from soil.</title>
        <authorList>
            <person name="Dahal R.H."/>
        </authorList>
    </citation>
    <scope>NUCLEOTIDE SEQUENCE [LARGE SCALE GENOMIC DNA]</scope>
    <source>
        <strain evidence="1 2">G-4-1-8</strain>
    </source>
</reference>
<organism evidence="1 2">
    <name type="scientific">Paraburkholderia antibiotica</name>
    <dbReference type="NCBI Taxonomy" id="2728839"/>
    <lineage>
        <taxon>Bacteria</taxon>
        <taxon>Pseudomonadati</taxon>
        <taxon>Pseudomonadota</taxon>
        <taxon>Betaproteobacteria</taxon>
        <taxon>Burkholderiales</taxon>
        <taxon>Burkholderiaceae</taxon>
        <taxon>Paraburkholderia</taxon>
    </lineage>
</organism>
<accession>A0A7Y0A2U9</accession>
<gene>
    <name evidence="1" type="ORF">HHL14_32310</name>
</gene>